<evidence type="ECO:0000256" key="1">
    <source>
        <dbReference type="SAM" id="Phobius"/>
    </source>
</evidence>
<organism evidence="2 3">
    <name type="scientific">Pleionea litopenaei</name>
    <dbReference type="NCBI Taxonomy" id="3070815"/>
    <lineage>
        <taxon>Bacteria</taxon>
        <taxon>Pseudomonadati</taxon>
        <taxon>Pseudomonadota</taxon>
        <taxon>Gammaproteobacteria</taxon>
        <taxon>Oceanospirillales</taxon>
        <taxon>Pleioneaceae</taxon>
        <taxon>Pleionea</taxon>
    </lineage>
</organism>
<protein>
    <submittedName>
        <fullName evidence="2">Efflux RND transporter permease subunit</fullName>
    </submittedName>
</protein>
<feature type="transmembrane region" description="Helical" evidence="1">
    <location>
        <begin position="363"/>
        <end position="383"/>
    </location>
</feature>
<keyword evidence="3" id="KW-1185">Reference proteome</keyword>
<dbReference type="InterPro" id="IPR027463">
    <property type="entry name" value="AcrB_DN_DC_subdom"/>
</dbReference>
<reference evidence="2 3" key="1">
    <citation type="submission" date="2023-08" db="EMBL/GenBank/DDBJ databases">
        <title>Pleionea litopenaei sp. nov., isolated from stomach of juvenile Litopenaeus vannamei.</title>
        <authorList>
            <person name="Rho A.M."/>
            <person name="Hwang C.Y."/>
        </authorList>
    </citation>
    <scope>NUCLEOTIDE SEQUENCE [LARGE SCALE GENOMIC DNA]</scope>
    <source>
        <strain evidence="2 3">HL-JVS1</strain>
    </source>
</reference>
<dbReference type="GO" id="GO:0005886">
    <property type="term" value="C:plasma membrane"/>
    <property type="evidence" value="ECO:0007669"/>
    <property type="project" value="TreeGrafter"/>
</dbReference>
<dbReference type="Gene3D" id="3.30.70.1430">
    <property type="entry name" value="Multidrug efflux transporter AcrB pore domain"/>
    <property type="match status" value="2"/>
</dbReference>
<dbReference type="SUPFAM" id="SSF82714">
    <property type="entry name" value="Multidrug efflux transporter AcrB TolC docking domain, DN and DC subdomains"/>
    <property type="match status" value="2"/>
</dbReference>
<dbReference type="Proteomes" id="UP001239782">
    <property type="component" value="Chromosome"/>
</dbReference>
<dbReference type="EMBL" id="CP133548">
    <property type="protein sequence ID" value="WMS88955.1"/>
    <property type="molecule type" value="Genomic_DNA"/>
</dbReference>
<dbReference type="Gene3D" id="3.30.70.1320">
    <property type="entry name" value="Multidrug efflux transporter AcrB pore domain like"/>
    <property type="match status" value="1"/>
</dbReference>
<feature type="transmembrane region" description="Helical" evidence="1">
    <location>
        <begin position="461"/>
        <end position="485"/>
    </location>
</feature>
<accession>A0AA51RWT1</accession>
<dbReference type="Pfam" id="PF00873">
    <property type="entry name" value="ACR_tran"/>
    <property type="match status" value="1"/>
</dbReference>
<dbReference type="PANTHER" id="PTHR32063:SF33">
    <property type="entry name" value="RND SUPERFAMILY EFFLUX PUMP PERMEASE COMPONENT"/>
    <property type="match status" value="1"/>
</dbReference>
<feature type="transmembrane region" description="Helical" evidence="1">
    <location>
        <begin position="434"/>
        <end position="455"/>
    </location>
</feature>
<dbReference type="AlphaFoldDB" id="A0AA51RWT1"/>
<feature type="transmembrane region" description="Helical" evidence="1">
    <location>
        <begin position="389"/>
        <end position="414"/>
    </location>
</feature>
<dbReference type="RefSeq" id="WP_309204175.1">
    <property type="nucleotide sequence ID" value="NZ_CP133548.1"/>
</dbReference>
<feature type="transmembrane region" description="Helical" evidence="1">
    <location>
        <begin position="993"/>
        <end position="1019"/>
    </location>
</feature>
<dbReference type="SUPFAM" id="SSF82693">
    <property type="entry name" value="Multidrug efflux transporter AcrB pore domain, PN1, PN2, PC1 and PC2 subdomains"/>
    <property type="match status" value="3"/>
</dbReference>
<dbReference type="PRINTS" id="PR00702">
    <property type="entry name" value="ACRIFLAVINRP"/>
</dbReference>
<feature type="transmembrane region" description="Helical" evidence="1">
    <location>
        <begin position="533"/>
        <end position="553"/>
    </location>
</feature>
<feature type="transmembrane region" description="Helical" evidence="1">
    <location>
        <begin position="891"/>
        <end position="911"/>
    </location>
</feature>
<sequence length="1044" mass="115844">MSVSSSQRVGMIEWMTRHSVAANLLMLMLLGGGIFMAFNVQKEVYPQYELGIVEVDVTYPGASPEEVEKGILQPVEEAVRGLQGIREMTSRAREGSGRITLELVTGIDRMKAYQDIDQAVSRIRTFPEEAEEPEVTLQVQQRDVMEIGLFGDVDIWTLRKLAEQLRDRLVNEPNISQVSLNNVPGYVTHVEISQQQLRQYGVTLRDVARQIAAASQDVPAGAIETNKGEILIRLKERKQWAAEYADIPVVTASSGARVTLGEIATLWDGFEEAGFHAQFNQQPSVEVEIYRVGNQSPLEIADAVDTVLQELSTTLPAGVEYRIDSNRAEDFHDRLNLLLENGALAVIIVLLILGAFLEYRLAFWIMMGMSISFVGGILFLPLVNVSINMISMFAFLVVLGIVVDDAIVVGENIYEYREQGDDFMTAAIKGAKDIAVPVTFTILTTIVAFIPVMFIPGTTGLFWWPLPVVVITVLLISLVEALFILPAHLAHSSPHHRHPLGRAIHERQRSIAKHFNAFIENFYRPFLERCLRYRYITLSAALSILIVTGGFAYSDHMGIVMMPREAADEIEAGVRLPVGTTQQQAAKVAQDITDATYQMFIEHDLFRAAEGIKTNVRGKNFIDVEIVMKPPDQREMSAIEVIELWRDEIGDIDGVDQISFEAERGPGGWRDDISVDLGHTDLDILAQASEAFVTTMKQYSQTRDVNDSYNTGKMQYDFTILPQGEALGLTPEYIGQQVRDAFYGAVALRQLRGTNEVEVRVKLPLNERQQQYTLDHFIITAPDGTQVPLADVAKVRSGEAFSSLERRDGRRVISVGMDVEPPGAVNQVLNAINNEVLPQLLQDYPGLTWSFRGTQAEMRESTQVLWSGFGLAMFVIYSLLAMAFRSYLQPLIVMLAIPFGIVGAVMGHLWLGYDLSIVSLMGVVALAGVVVNGALIMVDYANKQAAKLPAFNAILESGVRRFRPIVLTTLTTFGGLTPIILEQSRQAYQLIPMAISLGFGIVFATTIILVIVPCFYLVLDDIKGLMTDQVLEENDALSHPIKNS</sequence>
<dbReference type="GO" id="GO:0042910">
    <property type="term" value="F:xenobiotic transmembrane transporter activity"/>
    <property type="evidence" value="ECO:0007669"/>
    <property type="project" value="TreeGrafter"/>
</dbReference>
<keyword evidence="1" id="KW-1133">Transmembrane helix</keyword>
<evidence type="ECO:0000313" key="2">
    <source>
        <dbReference type="EMBL" id="WMS88955.1"/>
    </source>
</evidence>
<feature type="transmembrane region" description="Helical" evidence="1">
    <location>
        <begin position="335"/>
        <end position="356"/>
    </location>
</feature>
<dbReference type="Gene3D" id="1.20.1640.10">
    <property type="entry name" value="Multidrug efflux transporter AcrB transmembrane domain"/>
    <property type="match status" value="2"/>
</dbReference>
<proteinExistence type="predicted"/>
<feature type="transmembrane region" description="Helical" evidence="1">
    <location>
        <begin position="864"/>
        <end position="884"/>
    </location>
</feature>
<feature type="transmembrane region" description="Helical" evidence="1">
    <location>
        <begin position="917"/>
        <end position="941"/>
    </location>
</feature>
<dbReference type="PANTHER" id="PTHR32063">
    <property type="match status" value="1"/>
</dbReference>
<dbReference type="InterPro" id="IPR001036">
    <property type="entry name" value="Acrflvin-R"/>
</dbReference>
<feature type="transmembrane region" description="Helical" evidence="1">
    <location>
        <begin position="20"/>
        <end position="38"/>
    </location>
</feature>
<dbReference type="KEGG" id="plei:Q9312_08575"/>
<dbReference type="Gene3D" id="3.30.2090.10">
    <property type="entry name" value="Multidrug efflux transporter AcrB TolC docking domain, DN and DC subdomains"/>
    <property type="match status" value="2"/>
</dbReference>
<gene>
    <name evidence="2" type="ORF">Q9312_08575</name>
</gene>
<keyword evidence="1" id="KW-0472">Membrane</keyword>
<feature type="transmembrane region" description="Helical" evidence="1">
    <location>
        <begin position="962"/>
        <end position="981"/>
    </location>
</feature>
<evidence type="ECO:0000313" key="3">
    <source>
        <dbReference type="Proteomes" id="UP001239782"/>
    </source>
</evidence>
<name>A0AA51RWT1_9GAMM</name>
<keyword evidence="1" id="KW-0812">Transmembrane</keyword>
<dbReference type="SUPFAM" id="SSF82866">
    <property type="entry name" value="Multidrug efflux transporter AcrB transmembrane domain"/>
    <property type="match status" value="2"/>
</dbReference>
<dbReference type="Gene3D" id="3.30.70.1440">
    <property type="entry name" value="Multidrug efflux transporter AcrB pore domain"/>
    <property type="match status" value="1"/>
</dbReference>